<proteinExistence type="predicted"/>
<reference evidence="2 3" key="1">
    <citation type="journal article" date="2014" name="PLoS Genet.">
        <title>The Genome of Spironucleus salmonicida Highlights a Fish Pathogen Adapted to Fluctuating Environments.</title>
        <authorList>
            <person name="Xu F."/>
            <person name="Jerlstrom-Hultqvist J."/>
            <person name="Einarsson E."/>
            <person name="Astvaldsson A."/>
            <person name="Svard S.G."/>
            <person name="Andersson J.O."/>
        </authorList>
    </citation>
    <scope>NUCLEOTIDE SEQUENCE</scope>
    <source>
        <strain evidence="3">ATCC 50377</strain>
    </source>
</reference>
<feature type="compositionally biased region" description="Polar residues" evidence="1">
    <location>
        <begin position="50"/>
        <end position="67"/>
    </location>
</feature>
<feature type="region of interest" description="Disordered" evidence="1">
    <location>
        <begin position="37"/>
        <end position="67"/>
    </location>
</feature>
<dbReference type="EMBL" id="KI546074">
    <property type="protein sequence ID" value="EST46481.1"/>
    <property type="molecule type" value="Genomic_DNA"/>
</dbReference>
<dbReference type="VEuPathDB" id="GiardiaDB:SS50377_23803"/>
<dbReference type="EMBL" id="AUWU02000004">
    <property type="protein sequence ID" value="KAH0573868.1"/>
    <property type="molecule type" value="Genomic_DNA"/>
</dbReference>
<evidence type="ECO:0000313" key="4">
    <source>
        <dbReference type="Proteomes" id="UP000018208"/>
    </source>
</evidence>
<keyword evidence="4" id="KW-1185">Reference proteome</keyword>
<evidence type="ECO:0000313" key="2">
    <source>
        <dbReference type="EMBL" id="EST46481.1"/>
    </source>
</evidence>
<organism evidence="2">
    <name type="scientific">Spironucleus salmonicida</name>
    <dbReference type="NCBI Taxonomy" id="348837"/>
    <lineage>
        <taxon>Eukaryota</taxon>
        <taxon>Metamonada</taxon>
        <taxon>Diplomonadida</taxon>
        <taxon>Hexamitidae</taxon>
        <taxon>Hexamitinae</taxon>
        <taxon>Spironucleus</taxon>
    </lineage>
</organism>
<dbReference type="Proteomes" id="UP000018208">
    <property type="component" value="Unassembled WGS sequence"/>
</dbReference>
<protein>
    <submittedName>
        <fullName evidence="2">Uncharacterized protein</fullName>
    </submittedName>
</protein>
<sequence>MSAWDLITTHSQQNLDQMCFQPSTDVYREDQLIPMDCSDQQASDGDIDQATRQTSYDGVSLAQQLKQ</sequence>
<dbReference type="AlphaFoldDB" id="V6LS13"/>
<accession>V6LS13</accession>
<gene>
    <name evidence="2" type="ORF">SS50377_13563</name>
    <name evidence="3" type="ORF">SS50377_23803</name>
</gene>
<evidence type="ECO:0000313" key="3">
    <source>
        <dbReference type="EMBL" id="KAH0573868.1"/>
    </source>
</evidence>
<evidence type="ECO:0000256" key="1">
    <source>
        <dbReference type="SAM" id="MobiDB-lite"/>
    </source>
</evidence>
<reference evidence="3" key="2">
    <citation type="submission" date="2020-12" db="EMBL/GenBank/DDBJ databases">
        <title>New Spironucleus salmonicida genome in near-complete chromosomes.</title>
        <authorList>
            <person name="Xu F."/>
            <person name="Kurt Z."/>
            <person name="Jimenez-Gonzalez A."/>
            <person name="Astvaldsson A."/>
            <person name="Andersson J.O."/>
            <person name="Svard S.G."/>
        </authorList>
    </citation>
    <scope>NUCLEOTIDE SEQUENCE</scope>
    <source>
        <strain evidence="3">ATCC 50377</strain>
    </source>
</reference>
<name>V6LS13_9EUKA</name>